<evidence type="ECO:0000313" key="1">
    <source>
        <dbReference type="EMBL" id="CUN68079.1"/>
    </source>
</evidence>
<protein>
    <submittedName>
        <fullName evidence="1">Uncharacterized protein</fullName>
    </submittedName>
</protein>
<evidence type="ECO:0000313" key="2">
    <source>
        <dbReference type="Proteomes" id="UP000095488"/>
    </source>
</evidence>
<keyword evidence="2" id="KW-1185">Reference proteome</keyword>
<sequence length="84" mass="10282">MENIFKNLLASGVKFYYQDPSIEFSEVTNIVLLDDEFLKIELNYKDKYKISINKFKNYHSKDNINYYNWQEIREFDALLSEYIY</sequence>
<organism evidence="1 2">
    <name type="scientific">Sarcina ventriculi</name>
    <name type="common">Clostridium ventriculi</name>
    <dbReference type="NCBI Taxonomy" id="1267"/>
    <lineage>
        <taxon>Bacteria</taxon>
        <taxon>Bacillati</taxon>
        <taxon>Bacillota</taxon>
        <taxon>Clostridia</taxon>
        <taxon>Eubacteriales</taxon>
        <taxon>Clostridiaceae</taxon>
        <taxon>Sarcina</taxon>
    </lineage>
</organism>
<name>A0ABM9UNQ0_SARVE</name>
<proteinExistence type="predicted"/>
<accession>A0ABM9UNQ0</accession>
<dbReference type="Proteomes" id="UP000095488">
    <property type="component" value="Unassembled WGS sequence"/>
</dbReference>
<comment type="caution">
    <text evidence="1">The sequence shown here is derived from an EMBL/GenBank/DDBJ whole genome shotgun (WGS) entry which is preliminary data.</text>
</comment>
<dbReference type="RefSeq" id="WP_055257924.1">
    <property type="nucleotide sequence ID" value="NZ_BCMV01000074.1"/>
</dbReference>
<dbReference type="EMBL" id="CYZR01000002">
    <property type="protein sequence ID" value="CUN68079.1"/>
    <property type="molecule type" value="Genomic_DNA"/>
</dbReference>
<reference evidence="1 2" key="1">
    <citation type="submission" date="2015-09" db="EMBL/GenBank/DDBJ databases">
        <authorList>
            <consortium name="Pathogen Informatics"/>
        </authorList>
    </citation>
    <scope>NUCLEOTIDE SEQUENCE [LARGE SCALE GENOMIC DNA]</scope>
    <source>
        <strain evidence="1 2">2789STDY5834858</strain>
    </source>
</reference>
<gene>
    <name evidence="1" type="ORF">ERS852473_00834</name>
</gene>